<evidence type="ECO:0000256" key="5">
    <source>
        <dbReference type="SAM" id="MobiDB-lite"/>
    </source>
</evidence>
<dbReference type="EMBL" id="CAJMWW010000074">
    <property type="protein sequence ID" value="CAE6420124.1"/>
    <property type="molecule type" value="Genomic_DNA"/>
</dbReference>
<evidence type="ECO:0000256" key="4">
    <source>
        <dbReference type="ARBA" id="ARBA00023136"/>
    </source>
</evidence>
<proteinExistence type="predicted"/>
<gene>
    <name evidence="7" type="ORF">RDB_LOCUS42564</name>
</gene>
<accession>A0A8H2XEB7</accession>
<comment type="caution">
    <text evidence="7">The sequence shown here is derived from an EMBL/GenBank/DDBJ whole genome shotgun (WGS) entry which is preliminary data.</text>
</comment>
<feature type="compositionally biased region" description="Low complexity" evidence="5">
    <location>
        <begin position="212"/>
        <end position="225"/>
    </location>
</feature>
<evidence type="ECO:0000256" key="3">
    <source>
        <dbReference type="ARBA" id="ARBA00022989"/>
    </source>
</evidence>
<evidence type="ECO:0000256" key="1">
    <source>
        <dbReference type="ARBA" id="ARBA00004167"/>
    </source>
</evidence>
<reference evidence="7" key="1">
    <citation type="submission" date="2021-01" db="EMBL/GenBank/DDBJ databases">
        <authorList>
            <person name="Kaushik A."/>
        </authorList>
    </citation>
    <scope>NUCLEOTIDE SEQUENCE</scope>
    <source>
        <strain evidence="7">AG3-T5</strain>
    </source>
</reference>
<feature type="transmembrane region" description="Helical" evidence="6">
    <location>
        <begin position="166"/>
        <end position="190"/>
    </location>
</feature>
<comment type="subcellular location">
    <subcellularLocation>
        <location evidence="1">Membrane</location>
        <topology evidence="1">Single-pass membrane protein</topology>
    </subcellularLocation>
</comment>
<name>A0A8H2XEB7_9AGAM</name>
<dbReference type="AlphaFoldDB" id="A0A8H2XEB7"/>
<evidence type="ECO:0000313" key="7">
    <source>
        <dbReference type="EMBL" id="CAE6420124.1"/>
    </source>
</evidence>
<feature type="region of interest" description="Disordered" evidence="5">
    <location>
        <begin position="288"/>
        <end position="344"/>
    </location>
</feature>
<feature type="compositionally biased region" description="Polar residues" evidence="5">
    <location>
        <begin position="229"/>
        <end position="245"/>
    </location>
</feature>
<dbReference type="InterPro" id="IPR051694">
    <property type="entry name" value="Immunoregulatory_rcpt-like"/>
</dbReference>
<evidence type="ECO:0000256" key="2">
    <source>
        <dbReference type="ARBA" id="ARBA00022692"/>
    </source>
</evidence>
<feature type="compositionally biased region" description="Low complexity" evidence="5">
    <location>
        <begin position="129"/>
        <end position="146"/>
    </location>
</feature>
<evidence type="ECO:0000313" key="8">
    <source>
        <dbReference type="Proteomes" id="UP000663841"/>
    </source>
</evidence>
<dbReference type="GO" id="GO:0016020">
    <property type="term" value="C:membrane"/>
    <property type="evidence" value="ECO:0007669"/>
    <property type="project" value="UniProtKB-SubCell"/>
</dbReference>
<evidence type="ECO:0000256" key="6">
    <source>
        <dbReference type="SAM" id="Phobius"/>
    </source>
</evidence>
<feature type="compositionally biased region" description="Basic and acidic residues" evidence="5">
    <location>
        <begin position="320"/>
        <end position="334"/>
    </location>
</feature>
<feature type="region of interest" description="Disordered" evidence="5">
    <location>
        <begin position="129"/>
        <end position="162"/>
    </location>
</feature>
<keyword evidence="2 6" id="KW-0812">Transmembrane</keyword>
<dbReference type="GO" id="GO:0071944">
    <property type="term" value="C:cell periphery"/>
    <property type="evidence" value="ECO:0007669"/>
    <property type="project" value="UniProtKB-ARBA"/>
</dbReference>
<keyword evidence="4 6" id="KW-0472">Membrane</keyword>
<dbReference type="PANTHER" id="PTHR15549">
    <property type="entry name" value="PAIRED IMMUNOGLOBULIN-LIKE TYPE 2 RECEPTOR"/>
    <property type="match status" value="1"/>
</dbReference>
<dbReference type="Proteomes" id="UP000663841">
    <property type="component" value="Unassembled WGS sequence"/>
</dbReference>
<feature type="compositionally biased region" description="Polar residues" evidence="5">
    <location>
        <begin position="288"/>
        <end position="304"/>
    </location>
</feature>
<feature type="compositionally biased region" description="Polar residues" evidence="5">
    <location>
        <begin position="147"/>
        <end position="162"/>
    </location>
</feature>
<sequence length="344" mass="35334">MNKQLTCLSSEVYQSIMDVCGYTVPSISNSDSYYPVTVAQLCMCNTVAYNLGSACQDCQRGSTDQGILFSLYNTGGDGCVAPITSLPTTVNPAQQVPEWALQDTSTSFWSYAGARSIANSTTTASATATVTSTTTTMEATETLTLSDPTASETAGPLPSTSKSTNAGAIGGGVAGGVVFLLLLVGLLLFLRRRRAQNLGGKAETGVGAAGRSGSTSSESSLTESGKAPGSSSHYTPHSQMSQLNHSGGSGIINPSGSTSALTTPIDAPPVPSIPYEYAPSTLPSLSHGYTASTVPSRSHATSPTPSAPAVQKVKRVPVRYSEDEVARAEEEDKAATALSSSPPR</sequence>
<protein>
    <submittedName>
        <fullName evidence="7">Uncharacterized protein</fullName>
    </submittedName>
</protein>
<dbReference type="Gene3D" id="1.20.5.510">
    <property type="entry name" value="Single helix bin"/>
    <property type="match status" value="1"/>
</dbReference>
<feature type="region of interest" description="Disordered" evidence="5">
    <location>
        <begin position="201"/>
        <end position="267"/>
    </location>
</feature>
<dbReference type="PANTHER" id="PTHR15549:SF26">
    <property type="entry name" value="AXIAL BUDDING PATTERN PROTEIN 2-RELATED"/>
    <property type="match status" value="1"/>
</dbReference>
<keyword evidence="3 6" id="KW-1133">Transmembrane helix</keyword>
<organism evidence="7 8">
    <name type="scientific">Rhizoctonia solani</name>
    <dbReference type="NCBI Taxonomy" id="456999"/>
    <lineage>
        <taxon>Eukaryota</taxon>
        <taxon>Fungi</taxon>
        <taxon>Dikarya</taxon>
        <taxon>Basidiomycota</taxon>
        <taxon>Agaricomycotina</taxon>
        <taxon>Agaricomycetes</taxon>
        <taxon>Cantharellales</taxon>
        <taxon>Ceratobasidiaceae</taxon>
        <taxon>Rhizoctonia</taxon>
    </lineage>
</organism>